<proteinExistence type="predicted"/>
<sequence length="97" mass="10991">MNFRQFEYGNQRPSRPVHDSARNVALANFEAAYKVTERSQRRSLARFGESPVVGSHSAACVREGGKRESFSFQVVFAEFRRADPGDPTLTRPSRLPF</sequence>
<comment type="caution">
    <text evidence="1">The sequence shown here is derived from an EMBL/GenBank/DDBJ whole genome shotgun (WGS) entry which is preliminary data.</text>
</comment>
<name>A0A7K1L926_9ACTN</name>
<protein>
    <submittedName>
        <fullName evidence="1">Uncharacterized protein</fullName>
    </submittedName>
</protein>
<evidence type="ECO:0000313" key="1">
    <source>
        <dbReference type="EMBL" id="MUN40927.1"/>
    </source>
</evidence>
<reference evidence="1 2" key="1">
    <citation type="submission" date="2019-11" db="EMBL/GenBank/DDBJ databases">
        <authorList>
            <person name="Cao P."/>
        </authorList>
    </citation>
    <scope>NUCLEOTIDE SEQUENCE [LARGE SCALE GENOMIC DNA]</scope>
    <source>
        <strain evidence="1 2">NEAU-AAG5</strain>
    </source>
</reference>
<dbReference type="RefSeq" id="WP_156220080.1">
    <property type="nucleotide sequence ID" value="NZ_WOFH01000012.1"/>
</dbReference>
<keyword evidence="2" id="KW-1185">Reference proteome</keyword>
<gene>
    <name evidence="1" type="ORF">GNZ18_30630</name>
</gene>
<dbReference type="EMBL" id="WOFH01000012">
    <property type="protein sequence ID" value="MUN40927.1"/>
    <property type="molecule type" value="Genomic_DNA"/>
</dbReference>
<accession>A0A7K1L926</accession>
<organism evidence="1 2">
    <name type="scientific">Actinomadura litoris</name>
    <dbReference type="NCBI Taxonomy" id="2678616"/>
    <lineage>
        <taxon>Bacteria</taxon>
        <taxon>Bacillati</taxon>
        <taxon>Actinomycetota</taxon>
        <taxon>Actinomycetes</taxon>
        <taxon>Streptosporangiales</taxon>
        <taxon>Thermomonosporaceae</taxon>
        <taxon>Actinomadura</taxon>
    </lineage>
</organism>
<dbReference type="AlphaFoldDB" id="A0A7K1L926"/>
<dbReference type="Proteomes" id="UP000432015">
    <property type="component" value="Unassembled WGS sequence"/>
</dbReference>
<evidence type="ECO:0000313" key="2">
    <source>
        <dbReference type="Proteomes" id="UP000432015"/>
    </source>
</evidence>